<dbReference type="CDD" id="cd05233">
    <property type="entry name" value="SDR_c"/>
    <property type="match status" value="1"/>
</dbReference>
<gene>
    <name evidence="5" type="ORF">H9Y05_07410</name>
</gene>
<dbReference type="Pfam" id="PF00106">
    <property type="entry name" value="adh_short"/>
    <property type="match status" value="1"/>
</dbReference>
<organism evidence="5 6">
    <name type="scientific">Taishania pollutisoli</name>
    <dbReference type="NCBI Taxonomy" id="2766479"/>
    <lineage>
        <taxon>Bacteria</taxon>
        <taxon>Pseudomonadati</taxon>
        <taxon>Bacteroidota</taxon>
        <taxon>Flavobacteriia</taxon>
        <taxon>Flavobacteriales</taxon>
        <taxon>Crocinitomicaceae</taxon>
        <taxon>Taishania</taxon>
    </lineage>
</organism>
<keyword evidence="3" id="KW-0560">Oxidoreductase</keyword>
<comment type="caution">
    <text evidence="5">The sequence shown here is derived from an EMBL/GenBank/DDBJ whole genome shotgun (WGS) entry which is preliminary data.</text>
</comment>
<dbReference type="Gene3D" id="3.40.50.720">
    <property type="entry name" value="NAD(P)-binding Rossmann-like Domain"/>
    <property type="match status" value="1"/>
</dbReference>
<dbReference type="AlphaFoldDB" id="A0A8J6TSJ9"/>
<dbReference type="InterPro" id="IPR036291">
    <property type="entry name" value="NAD(P)-bd_dom_sf"/>
</dbReference>
<evidence type="ECO:0000256" key="4">
    <source>
        <dbReference type="RuleBase" id="RU000363"/>
    </source>
</evidence>
<dbReference type="PANTHER" id="PTHR43391:SF14">
    <property type="entry name" value="DEHYDROGENASE_REDUCTASE SDR FAMILY PROTEIN 7-LIKE"/>
    <property type="match status" value="1"/>
</dbReference>
<comment type="similarity">
    <text evidence="1 4">Belongs to the short-chain dehydrogenases/reductases (SDR) family.</text>
</comment>
<name>A0A8J6TSJ9_9FLAO</name>
<accession>A0A8J6TSJ9</accession>
<dbReference type="RefSeq" id="WP_163489704.1">
    <property type="nucleotide sequence ID" value="NZ_JACVEL010000004.1"/>
</dbReference>
<dbReference type="EMBL" id="JACVEL010000004">
    <property type="protein sequence ID" value="MBC9812307.1"/>
    <property type="molecule type" value="Genomic_DNA"/>
</dbReference>
<evidence type="ECO:0000313" key="6">
    <source>
        <dbReference type="Proteomes" id="UP000652681"/>
    </source>
</evidence>
<dbReference type="GO" id="GO:0016491">
    <property type="term" value="F:oxidoreductase activity"/>
    <property type="evidence" value="ECO:0007669"/>
    <property type="project" value="UniProtKB-KW"/>
</dbReference>
<sequence length="229" mass="25292">MSKTVVVVGASRGIGKAMVDLFAKDPSVTIYALARDEEKMRKEFAAHSNVHCKPYDLSVDDCADQLEHLLAKVEHIDVLINNAGYLVNKPFEELSHRDFARSYQVNVIGVMQTVQALLPKMERGAHIVNISSMGGFQGTVKFPGLAAYSTSKAALVSFTELFAEEFKHTEIKMNCLCLGAVQTEMLHEAFPGYEAQISPEQMAAYICNFALTAHQWMHGRVIPVSLTTP</sequence>
<evidence type="ECO:0000256" key="2">
    <source>
        <dbReference type="ARBA" id="ARBA00022857"/>
    </source>
</evidence>
<dbReference type="SUPFAM" id="SSF51735">
    <property type="entry name" value="NAD(P)-binding Rossmann-fold domains"/>
    <property type="match status" value="1"/>
</dbReference>
<protein>
    <submittedName>
        <fullName evidence="5">SDR family oxidoreductase</fullName>
    </submittedName>
</protein>
<reference evidence="5" key="1">
    <citation type="submission" date="2020-09" db="EMBL/GenBank/DDBJ databases">
        <title>Taishania pollutisoli gen. nov., sp. nov., Isolated from Tetrabromobisphenol A-Contaminated Soil.</title>
        <authorList>
            <person name="Chen Q."/>
        </authorList>
    </citation>
    <scope>NUCLEOTIDE SEQUENCE</scope>
    <source>
        <strain evidence="5">CZZ-1</strain>
    </source>
</reference>
<evidence type="ECO:0000313" key="5">
    <source>
        <dbReference type="EMBL" id="MBC9812307.1"/>
    </source>
</evidence>
<dbReference type="Proteomes" id="UP000652681">
    <property type="component" value="Unassembled WGS sequence"/>
</dbReference>
<dbReference type="PANTHER" id="PTHR43391">
    <property type="entry name" value="RETINOL DEHYDROGENASE-RELATED"/>
    <property type="match status" value="1"/>
</dbReference>
<keyword evidence="6" id="KW-1185">Reference proteome</keyword>
<evidence type="ECO:0000256" key="3">
    <source>
        <dbReference type="ARBA" id="ARBA00023002"/>
    </source>
</evidence>
<keyword evidence="2" id="KW-0521">NADP</keyword>
<proteinExistence type="inferred from homology"/>
<dbReference type="PRINTS" id="PR00081">
    <property type="entry name" value="GDHRDH"/>
</dbReference>
<evidence type="ECO:0000256" key="1">
    <source>
        <dbReference type="ARBA" id="ARBA00006484"/>
    </source>
</evidence>
<dbReference type="InterPro" id="IPR002347">
    <property type="entry name" value="SDR_fam"/>
</dbReference>
<dbReference type="PRINTS" id="PR00080">
    <property type="entry name" value="SDRFAMILY"/>
</dbReference>